<dbReference type="InterPro" id="IPR038713">
    <property type="entry name" value="Terminase_Gp1_N_sf"/>
</dbReference>
<dbReference type="EMBL" id="BK015528">
    <property type="protein sequence ID" value="DAE11216.1"/>
    <property type="molecule type" value="Genomic_DNA"/>
</dbReference>
<evidence type="ECO:0000313" key="1">
    <source>
        <dbReference type="EMBL" id="DAE11216.1"/>
    </source>
</evidence>
<dbReference type="Pfam" id="PF03592">
    <property type="entry name" value="Terminase_2"/>
    <property type="match status" value="1"/>
</dbReference>
<dbReference type="InterPro" id="IPR005335">
    <property type="entry name" value="Terminase_ssu"/>
</dbReference>
<protein>
    <submittedName>
        <fullName evidence="1">Terminase small subunit</fullName>
    </submittedName>
</protein>
<reference evidence="1" key="1">
    <citation type="journal article" date="2021" name="Proc. Natl. Acad. Sci. U.S.A.">
        <title>A Catalog of Tens of Thousands of Viruses from Human Metagenomes Reveals Hidden Associations with Chronic Diseases.</title>
        <authorList>
            <person name="Tisza M.J."/>
            <person name="Buck C.B."/>
        </authorList>
    </citation>
    <scope>NUCLEOTIDE SEQUENCE</scope>
    <source>
        <strain evidence="1">CtaMv1</strain>
    </source>
</reference>
<sequence>MKKKEPLSPKEENFCRFFVASREPRASAARAGYSVHPERTAMRLLADPEIKRRIAKLENERDAKLAEVTEGYRRLAFGSVADAVKLILSDELPDGSEIEKLDLTMVSDIKRPKGGGLEVKFFDRLKALDRLCELSNAASAGENSDFLSALDRSARALRGDDAGE</sequence>
<proteinExistence type="predicted"/>
<dbReference type="Gene3D" id="1.10.10.1400">
    <property type="entry name" value="Terminase, small subunit, N-terminal DNA-binding domain, HTH motif"/>
    <property type="match status" value="1"/>
</dbReference>
<accession>A0A8S5PWU1</accession>
<dbReference type="GO" id="GO:0051276">
    <property type="term" value="P:chromosome organization"/>
    <property type="evidence" value="ECO:0007669"/>
    <property type="project" value="InterPro"/>
</dbReference>
<name>A0A8S5PWU1_9CAUD</name>
<organism evidence="1">
    <name type="scientific">Myoviridae sp. ctaMv1</name>
    <dbReference type="NCBI Taxonomy" id="2825131"/>
    <lineage>
        <taxon>Viruses</taxon>
        <taxon>Duplodnaviria</taxon>
        <taxon>Heunggongvirae</taxon>
        <taxon>Uroviricota</taxon>
        <taxon>Caudoviricetes</taxon>
    </lineage>
</organism>